<dbReference type="OrthoDB" id="4284283at2"/>
<protein>
    <submittedName>
        <fullName evidence="4">Enoyl-CoA hydratase</fullName>
    </submittedName>
</protein>
<dbReference type="STRING" id="1834516.BL253_08730"/>
<sequence length="250" mass="26520">MSDVVLTEKRDRVLLITINRPAARNAIDNDVADGLLAAQRQLDEDRDLSVGVLCGAGGAFCSGMDLKAFARVGFPKALAAVLFESTTKPVIAAVEGYAFAGGLELALSCDIVVAARDAVFAVAEAKVGLVAIGGALIRLPRTMPYGQVMEMALTGDPISAQDAHRHGLVTRLTEPGESVPAALELAARIARNAPLSLAATKRLVQDAQGRTEPEFWEHQKAVARPALRSKDAKEGPRAFAEKRDPQWSGE</sequence>
<gene>
    <name evidence="4" type="ORF">BL253_08730</name>
</gene>
<evidence type="ECO:0000313" key="4">
    <source>
        <dbReference type="EMBL" id="ONH31733.1"/>
    </source>
</evidence>
<organism evidence="4 5">
    <name type="scientific">Pseudofrankia asymbiotica</name>
    <dbReference type="NCBI Taxonomy" id="1834516"/>
    <lineage>
        <taxon>Bacteria</taxon>
        <taxon>Bacillati</taxon>
        <taxon>Actinomycetota</taxon>
        <taxon>Actinomycetes</taxon>
        <taxon>Frankiales</taxon>
        <taxon>Frankiaceae</taxon>
        <taxon>Pseudofrankia</taxon>
    </lineage>
</organism>
<name>A0A1V2IEW1_9ACTN</name>
<feature type="compositionally biased region" description="Basic and acidic residues" evidence="3">
    <location>
        <begin position="228"/>
        <end position="250"/>
    </location>
</feature>
<proteinExistence type="inferred from homology"/>
<dbReference type="SUPFAM" id="SSF52096">
    <property type="entry name" value="ClpP/crotonase"/>
    <property type="match status" value="1"/>
</dbReference>
<dbReference type="InterPro" id="IPR001753">
    <property type="entry name" value="Enoyl-CoA_hydra/iso"/>
</dbReference>
<dbReference type="Gene3D" id="3.90.226.10">
    <property type="entry name" value="2-enoyl-CoA Hydratase, Chain A, domain 1"/>
    <property type="match status" value="1"/>
</dbReference>
<dbReference type="NCBIfam" id="NF006100">
    <property type="entry name" value="PRK08252.1"/>
    <property type="match status" value="1"/>
</dbReference>
<dbReference type="Proteomes" id="UP000188929">
    <property type="component" value="Unassembled WGS sequence"/>
</dbReference>
<dbReference type="PANTHER" id="PTHR43802:SF1">
    <property type="entry name" value="IP11341P-RELATED"/>
    <property type="match status" value="1"/>
</dbReference>
<dbReference type="GO" id="GO:0003824">
    <property type="term" value="F:catalytic activity"/>
    <property type="evidence" value="ECO:0007669"/>
    <property type="project" value="InterPro"/>
</dbReference>
<evidence type="ECO:0000256" key="3">
    <source>
        <dbReference type="SAM" id="MobiDB-lite"/>
    </source>
</evidence>
<dbReference type="EMBL" id="MOMC01000015">
    <property type="protein sequence ID" value="ONH31733.1"/>
    <property type="molecule type" value="Genomic_DNA"/>
</dbReference>
<comment type="similarity">
    <text evidence="1 2">Belongs to the enoyl-CoA hydratase/isomerase family.</text>
</comment>
<dbReference type="PROSITE" id="PS00166">
    <property type="entry name" value="ENOYL_COA_HYDRATASE"/>
    <property type="match status" value="1"/>
</dbReference>
<dbReference type="Gene3D" id="1.10.12.10">
    <property type="entry name" value="Lyase 2-enoyl-coa Hydratase, Chain A, domain 2"/>
    <property type="match status" value="1"/>
</dbReference>
<dbReference type="CDD" id="cd06558">
    <property type="entry name" value="crotonase-like"/>
    <property type="match status" value="1"/>
</dbReference>
<reference evidence="5" key="1">
    <citation type="submission" date="2016-10" db="EMBL/GenBank/DDBJ databases">
        <title>Frankia sp. NRRL B-16386 Genome sequencing.</title>
        <authorList>
            <person name="Ghodhbane-Gtari F."/>
            <person name="Swanson E."/>
            <person name="Gueddou A."/>
            <person name="Hezbri K."/>
            <person name="Ktari K."/>
            <person name="Nouioui I."/>
            <person name="Morris K."/>
            <person name="Simpson S."/>
            <person name="Abebe-Akele F."/>
            <person name="Thomas K."/>
            <person name="Gtari M."/>
            <person name="Tisa L.S."/>
        </authorList>
    </citation>
    <scope>NUCLEOTIDE SEQUENCE [LARGE SCALE GENOMIC DNA]</scope>
    <source>
        <strain evidence="5">NRRL B-16386</strain>
    </source>
</reference>
<dbReference type="InterPro" id="IPR018376">
    <property type="entry name" value="Enoyl-CoA_hyd/isom_CS"/>
</dbReference>
<evidence type="ECO:0000256" key="1">
    <source>
        <dbReference type="ARBA" id="ARBA00005254"/>
    </source>
</evidence>
<dbReference type="PANTHER" id="PTHR43802">
    <property type="entry name" value="ENOYL-COA HYDRATASE"/>
    <property type="match status" value="1"/>
</dbReference>
<dbReference type="Pfam" id="PF00378">
    <property type="entry name" value="ECH_1"/>
    <property type="match status" value="1"/>
</dbReference>
<dbReference type="InterPro" id="IPR014748">
    <property type="entry name" value="Enoyl-CoA_hydra_C"/>
</dbReference>
<accession>A0A1V2IEW1</accession>
<feature type="compositionally biased region" description="Basic and acidic residues" evidence="3">
    <location>
        <begin position="209"/>
        <end position="220"/>
    </location>
</feature>
<comment type="caution">
    <text evidence="4">The sequence shown here is derived from an EMBL/GenBank/DDBJ whole genome shotgun (WGS) entry which is preliminary data.</text>
</comment>
<keyword evidence="5" id="KW-1185">Reference proteome</keyword>
<feature type="region of interest" description="Disordered" evidence="3">
    <location>
        <begin position="209"/>
        <end position="250"/>
    </location>
</feature>
<evidence type="ECO:0000256" key="2">
    <source>
        <dbReference type="RuleBase" id="RU003707"/>
    </source>
</evidence>
<dbReference type="InterPro" id="IPR029045">
    <property type="entry name" value="ClpP/crotonase-like_dom_sf"/>
</dbReference>
<dbReference type="RefSeq" id="WP_076815331.1">
    <property type="nucleotide sequence ID" value="NZ_MOMC01000015.1"/>
</dbReference>
<evidence type="ECO:0000313" key="5">
    <source>
        <dbReference type="Proteomes" id="UP000188929"/>
    </source>
</evidence>
<dbReference type="AlphaFoldDB" id="A0A1V2IEW1"/>